<dbReference type="EMBL" id="RKLQ01000001">
    <property type="protein sequence ID" value="MBX0302789.1"/>
    <property type="molecule type" value="Genomic_DNA"/>
</dbReference>
<gene>
    <name evidence="2" type="ORF">EGD98_03775</name>
</gene>
<evidence type="ECO:0000259" key="1">
    <source>
        <dbReference type="PROSITE" id="PS51330"/>
    </source>
</evidence>
<feature type="domain" description="DHFR" evidence="1">
    <location>
        <begin position="3"/>
        <end position="165"/>
    </location>
</feature>
<dbReference type="PROSITE" id="PS51330">
    <property type="entry name" value="DHFR_2"/>
    <property type="match status" value="1"/>
</dbReference>
<dbReference type="Gene3D" id="3.40.430.10">
    <property type="entry name" value="Dihydrofolate Reductase, subunit A"/>
    <property type="match status" value="1"/>
</dbReference>
<evidence type="ECO:0000313" key="2">
    <source>
        <dbReference type="EMBL" id="MBX0302789.1"/>
    </source>
</evidence>
<reference evidence="2" key="1">
    <citation type="submission" date="2021-06" db="EMBL/GenBank/DDBJ databases">
        <title>Halomicroarcula sp. F24A a new haloarchaeum isolated from saline soil.</title>
        <authorList>
            <person name="Duran-Viseras A."/>
            <person name="Sanchez-Porro C."/>
            <person name="Ventosa A."/>
        </authorList>
    </citation>
    <scope>NUCLEOTIDE SEQUENCE</scope>
    <source>
        <strain evidence="2">F24A</strain>
    </source>
</reference>
<keyword evidence="3" id="KW-1185">Reference proteome</keyword>
<dbReference type="PRINTS" id="PR00070">
    <property type="entry name" value="DHFR"/>
</dbReference>
<sequence>MVELRLIAGVARTGAIGDGETIPWHYDEDEQQYKNRVADHPVIVGRKTHMGMTRVRGTHPVVVTGSPDEYEEDDATFVSTVPGAVEAVAAEGDVGYVIGGQSIYAMFLPYADRAFVSELPERKVPSRVFPYLGTNWAVTERHEYDEFDVVEYVNEEPLDPAEAPV</sequence>
<dbReference type="RefSeq" id="WP_220587019.1">
    <property type="nucleotide sequence ID" value="NZ_RKLQ01000001.1"/>
</dbReference>
<evidence type="ECO:0000313" key="3">
    <source>
        <dbReference type="Proteomes" id="UP000783863"/>
    </source>
</evidence>
<accession>A0A8J8C853</accession>
<dbReference type="InterPro" id="IPR001796">
    <property type="entry name" value="DHFR_dom"/>
</dbReference>
<dbReference type="Proteomes" id="UP000783863">
    <property type="component" value="Unassembled WGS sequence"/>
</dbReference>
<comment type="caution">
    <text evidence="2">The sequence shown here is derived from an EMBL/GenBank/DDBJ whole genome shotgun (WGS) entry which is preliminary data.</text>
</comment>
<proteinExistence type="predicted"/>
<organism evidence="2 3">
    <name type="scientific">Haloarcula salinisoli</name>
    <dbReference type="NCBI Taxonomy" id="2487746"/>
    <lineage>
        <taxon>Archaea</taxon>
        <taxon>Methanobacteriati</taxon>
        <taxon>Methanobacteriota</taxon>
        <taxon>Stenosarchaea group</taxon>
        <taxon>Halobacteria</taxon>
        <taxon>Halobacteriales</taxon>
        <taxon>Haloarculaceae</taxon>
        <taxon>Haloarcula</taxon>
    </lineage>
</organism>
<name>A0A8J8C853_9EURY</name>
<dbReference type="InterPro" id="IPR024072">
    <property type="entry name" value="DHFR-like_dom_sf"/>
</dbReference>
<dbReference type="GO" id="GO:0046654">
    <property type="term" value="P:tetrahydrofolate biosynthetic process"/>
    <property type="evidence" value="ECO:0007669"/>
    <property type="project" value="InterPro"/>
</dbReference>
<protein>
    <submittedName>
        <fullName evidence="2">Dihydrofolate reductase</fullName>
    </submittedName>
</protein>
<dbReference type="Pfam" id="PF00186">
    <property type="entry name" value="DHFR_1"/>
    <property type="match status" value="1"/>
</dbReference>
<dbReference type="GO" id="GO:0004146">
    <property type="term" value="F:dihydrofolate reductase activity"/>
    <property type="evidence" value="ECO:0007669"/>
    <property type="project" value="InterPro"/>
</dbReference>
<dbReference type="AlphaFoldDB" id="A0A8J8C853"/>
<dbReference type="SUPFAM" id="SSF53597">
    <property type="entry name" value="Dihydrofolate reductase-like"/>
    <property type="match status" value="1"/>
</dbReference>
<dbReference type="CDD" id="cd00209">
    <property type="entry name" value="DHFR"/>
    <property type="match status" value="1"/>
</dbReference>